<evidence type="ECO:0000313" key="4">
    <source>
        <dbReference type="Proteomes" id="UP000063429"/>
    </source>
</evidence>
<keyword evidence="4" id="KW-1185">Reference proteome</keyword>
<name>A0ABN4I5Z9_9BURK</name>
<dbReference type="PANTHER" id="PTHR30273">
    <property type="entry name" value="PERIPLASMIC SIGNAL SENSOR AND SIGMA FACTOR ACTIVATOR FECR-RELATED"/>
    <property type="match status" value="1"/>
</dbReference>
<feature type="transmembrane region" description="Helical" evidence="1">
    <location>
        <begin position="32"/>
        <end position="49"/>
    </location>
</feature>
<dbReference type="PANTHER" id="PTHR30273:SF2">
    <property type="entry name" value="PROTEIN FECR"/>
    <property type="match status" value="1"/>
</dbReference>
<keyword evidence="1" id="KW-1133">Transmembrane helix</keyword>
<evidence type="ECO:0000259" key="2">
    <source>
        <dbReference type="Pfam" id="PF04773"/>
    </source>
</evidence>
<dbReference type="InterPro" id="IPR006860">
    <property type="entry name" value="FecR"/>
</dbReference>
<dbReference type="Pfam" id="PF04773">
    <property type="entry name" value="FecR"/>
    <property type="match status" value="1"/>
</dbReference>
<protein>
    <recommendedName>
        <fullName evidence="2">FecR protein domain-containing protein</fullName>
    </recommendedName>
</protein>
<keyword evidence="1" id="KW-0812">Transmembrane</keyword>
<evidence type="ECO:0000256" key="1">
    <source>
        <dbReference type="SAM" id="Phobius"/>
    </source>
</evidence>
<dbReference type="Gene3D" id="3.55.50.30">
    <property type="match status" value="1"/>
</dbReference>
<gene>
    <name evidence="3" type="ORF">F506_00310</name>
</gene>
<dbReference type="EMBL" id="CP011409">
    <property type="protein sequence ID" value="AKZ65061.1"/>
    <property type="molecule type" value="Genomic_DNA"/>
</dbReference>
<dbReference type="Proteomes" id="UP000063429">
    <property type="component" value="Chromosome"/>
</dbReference>
<organism evidence="3 4">
    <name type="scientific">Herbaspirillum hiltneri N3</name>
    <dbReference type="NCBI Taxonomy" id="1262470"/>
    <lineage>
        <taxon>Bacteria</taxon>
        <taxon>Pseudomonadati</taxon>
        <taxon>Pseudomonadota</taxon>
        <taxon>Betaproteobacteria</taxon>
        <taxon>Burkholderiales</taxon>
        <taxon>Oxalobacteraceae</taxon>
        <taxon>Herbaspirillum</taxon>
    </lineage>
</organism>
<dbReference type="PIRSF" id="PIRSF018266">
    <property type="entry name" value="FecR"/>
    <property type="match status" value="1"/>
</dbReference>
<proteinExistence type="predicted"/>
<accession>A0ABN4I5Z9</accession>
<feature type="domain" description="FecR protein" evidence="2">
    <location>
        <begin position="57"/>
        <end position="148"/>
    </location>
</feature>
<dbReference type="InterPro" id="IPR012373">
    <property type="entry name" value="Ferrdict_sens_TM"/>
</dbReference>
<reference evidence="4" key="1">
    <citation type="journal article" date="2015" name="Genome Announc.">
        <title>Complete Genome Sequence of Herbaspirillum hiltneri N3 (DSM 17495), Isolated from Surface-Sterilized Wheat Roots.</title>
        <authorList>
            <person name="Guizelini D."/>
            <person name="Saizaki P.M."/>
            <person name="Coimbra N.A."/>
            <person name="Weiss V.A."/>
            <person name="Faoro H."/>
            <person name="Sfeir M.Z."/>
            <person name="Baura V.A."/>
            <person name="Monteiro R.A."/>
            <person name="Chubatsu L.S."/>
            <person name="Souza E.M."/>
            <person name="Cruz L.M."/>
            <person name="Pedrosa F.O."/>
            <person name="Raittz R.T."/>
            <person name="Marchaukoski J.N."/>
            <person name="Steffens M.B."/>
        </authorList>
    </citation>
    <scope>NUCLEOTIDE SEQUENCE [LARGE SCALE GENOMIC DNA]</scope>
    <source>
        <strain evidence="4">N3</strain>
    </source>
</reference>
<sequence>MRASLAPPLRPRFPAPETIIRGAAKRRTVRKIAAMAAVLLLSTGLAWLIDPAYDTRQVVTGAGRTSTLTMADGSRIQLNTDSELRIESRLFSRRITLLRGEAGFDVAHTYRSFVVEAHRTTVTDIGTVFDVRNQEDGALVSVQQGAVEVRSDSGPPLVLTADQSVRSSDGKLERLADLEPGQSGAWRRGKLYFNATPLREAALDMQRYLAQPVVLADARIGDLRLSGEYNIKDVNDLLRVLPTILPVTVKRSPGAIVISATSATPGNTAK</sequence>
<keyword evidence="1" id="KW-0472">Membrane</keyword>
<dbReference type="Gene3D" id="2.60.120.1440">
    <property type="match status" value="1"/>
</dbReference>
<evidence type="ECO:0000313" key="3">
    <source>
        <dbReference type="EMBL" id="AKZ65061.1"/>
    </source>
</evidence>